<evidence type="ECO:0000256" key="7">
    <source>
        <dbReference type="ARBA" id="ARBA00023136"/>
    </source>
</evidence>
<dbReference type="EMBL" id="AKKL01000002">
    <property type="protein sequence ID" value="EKT64945.1"/>
    <property type="molecule type" value="Genomic_DNA"/>
</dbReference>
<evidence type="ECO:0000256" key="2">
    <source>
        <dbReference type="ARBA" id="ARBA00007362"/>
    </source>
</evidence>
<evidence type="ECO:0000256" key="1">
    <source>
        <dbReference type="ARBA" id="ARBA00004651"/>
    </source>
</evidence>
<feature type="transmembrane region" description="Helical" evidence="8">
    <location>
        <begin position="97"/>
        <end position="117"/>
    </location>
</feature>
<keyword evidence="7 8" id="KW-0472">Membrane</keyword>
<organism evidence="10 11">
    <name type="scientific">Providencia burhodogranariea DSM 19968</name>
    <dbReference type="NCBI Taxonomy" id="1141662"/>
    <lineage>
        <taxon>Bacteria</taxon>
        <taxon>Pseudomonadati</taxon>
        <taxon>Pseudomonadota</taxon>
        <taxon>Gammaproteobacteria</taxon>
        <taxon>Enterobacterales</taxon>
        <taxon>Morganellaceae</taxon>
        <taxon>Providencia</taxon>
    </lineage>
</organism>
<comment type="similarity">
    <text evidence="2">Belongs to the EamA transporter family.</text>
</comment>
<keyword evidence="3" id="KW-0813">Transport</keyword>
<dbReference type="GO" id="GO:0005886">
    <property type="term" value="C:plasma membrane"/>
    <property type="evidence" value="ECO:0007669"/>
    <property type="project" value="UniProtKB-SubCell"/>
</dbReference>
<dbReference type="STRING" id="1141662.OOA_00370"/>
<dbReference type="PANTHER" id="PTHR22911:SF137">
    <property type="entry name" value="SOLUTE CARRIER FAMILY 35 MEMBER G2-RELATED"/>
    <property type="match status" value="1"/>
</dbReference>
<evidence type="ECO:0000313" key="10">
    <source>
        <dbReference type="EMBL" id="EKT64945.1"/>
    </source>
</evidence>
<evidence type="ECO:0000259" key="9">
    <source>
        <dbReference type="Pfam" id="PF00892"/>
    </source>
</evidence>
<dbReference type="AlphaFoldDB" id="K8X957"/>
<dbReference type="OrthoDB" id="369870at2"/>
<dbReference type="Pfam" id="PF00892">
    <property type="entry name" value="EamA"/>
    <property type="match status" value="1"/>
</dbReference>
<comment type="subcellular location">
    <subcellularLocation>
        <location evidence="1">Cell membrane</location>
        <topology evidence="1">Multi-pass membrane protein</topology>
    </subcellularLocation>
</comment>
<dbReference type="InterPro" id="IPR000620">
    <property type="entry name" value="EamA_dom"/>
</dbReference>
<keyword evidence="4" id="KW-1003">Cell membrane</keyword>
<dbReference type="PATRIC" id="fig|1141662.3.peg.74"/>
<name>K8X957_9GAMM</name>
<feature type="transmembrane region" description="Helical" evidence="8">
    <location>
        <begin position="264"/>
        <end position="286"/>
    </location>
</feature>
<dbReference type="InterPro" id="IPR037185">
    <property type="entry name" value="EmrE-like"/>
</dbReference>
<feature type="transmembrane region" description="Helical" evidence="8">
    <location>
        <begin position="70"/>
        <end position="91"/>
    </location>
</feature>
<keyword evidence="11" id="KW-1185">Reference proteome</keyword>
<dbReference type="HOGENOM" id="CLU_054508_0_0_6"/>
<dbReference type="InterPro" id="IPR004626">
    <property type="entry name" value="RarD"/>
</dbReference>
<feature type="transmembrane region" description="Helical" evidence="8">
    <location>
        <begin position="124"/>
        <end position="142"/>
    </location>
</feature>
<feature type="transmembrane region" description="Helical" evidence="8">
    <location>
        <begin position="207"/>
        <end position="231"/>
    </location>
</feature>
<proteinExistence type="inferred from homology"/>
<evidence type="ECO:0000313" key="11">
    <source>
        <dbReference type="Proteomes" id="UP000009336"/>
    </source>
</evidence>
<dbReference type="PANTHER" id="PTHR22911">
    <property type="entry name" value="ACYL-MALONYL CONDENSING ENZYME-RELATED"/>
    <property type="match status" value="1"/>
</dbReference>
<dbReference type="SUPFAM" id="SSF103481">
    <property type="entry name" value="Multidrug resistance efflux transporter EmrE"/>
    <property type="match status" value="2"/>
</dbReference>
<protein>
    <recommendedName>
        <fullName evidence="9">EamA domain-containing protein</fullName>
    </recommendedName>
</protein>
<feature type="transmembrane region" description="Helical" evidence="8">
    <location>
        <begin position="7"/>
        <end position="24"/>
    </location>
</feature>
<dbReference type="NCBIfam" id="TIGR00688">
    <property type="entry name" value="rarD"/>
    <property type="match status" value="1"/>
</dbReference>
<evidence type="ECO:0000256" key="8">
    <source>
        <dbReference type="SAM" id="Phobius"/>
    </source>
</evidence>
<dbReference type="Proteomes" id="UP000009336">
    <property type="component" value="Unassembled WGS sequence"/>
</dbReference>
<feature type="transmembrane region" description="Helical" evidence="8">
    <location>
        <begin position="36"/>
        <end position="54"/>
    </location>
</feature>
<dbReference type="RefSeq" id="WP_008910126.1">
    <property type="nucleotide sequence ID" value="NZ_KB233222.1"/>
</dbReference>
<keyword evidence="5 8" id="KW-0812">Transmembrane</keyword>
<evidence type="ECO:0000256" key="6">
    <source>
        <dbReference type="ARBA" id="ARBA00022989"/>
    </source>
</evidence>
<gene>
    <name evidence="10" type="ORF">OOA_00370</name>
</gene>
<feature type="transmembrane region" description="Helical" evidence="8">
    <location>
        <begin position="148"/>
        <end position="164"/>
    </location>
</feature>
<feature type="transmembrane region" description="Helical" evidence="8">
    <location>
        <begin position="176"/>
        <end position="195"/>
    </location>
</feature>
<evidence type="ECO:0000256" key="5">
    <source>
        <dbReference type="ARBA" id="ARBA00022692"/>
    </source>
</evidence>
<feature type="transmembrane region" description="Helical" evidence="8">
    <location>
        <begin position="238"/>
        <end position="258"/>
    </location>
</feature>
<evidence type="ECO:0000256" key="3">
    <source>
        <dbReference type="ARBA" id="ARBA00022448"/>
    </source>
</evidence>
<sequence length="308" mass="34815">MWLRSGVGLAIFSYILWGITPLFYRLLPGAQPLELLAQRVIWSIPLLLLIRMVINNKTIWKQVWADKRSVILCLFSSAVMAISWGAFTYALTHEQVLAASLGYFINPLFSILLGMLFLHERLVLAEKMAVMLILAGVCFQIWQYGQLPMLALVMGSAFAIYGLIRKFIRFDVITSLFIEAVWLLPVAIGITWWLTANGTSAVAVGDWHIKLLYMLAAPVTIIPLLFFTAAIKRTTLTVIGLAQYIEPTIQFLLAVFLFNELFDWVKGVSFSLIWLGLLCCIIALLYKRYGQLHKKAPFVTGRDKTPHT</sequence>
<comment type="caution">
    <text evidence="10">The sequence shown here is derived from an EMBL/GenBank/DDBJ whole genome shotgun (WGS) entry which is preliminary data.</text>
</comment>
<accession>K8X957</accession>
<keyword evidence="6 8" id="KW-1133">Transmembrane helix</keyword>
<feature type="domain" description="EamA" evidence="9">
    <location>
        <begin position="5"/>
        <end position="139"/>
    </location>
</feature>
<evidence type="ECO:0000256" key="4">
    <source>
        <dbReference type="ARBA" id="ARBA00022475"/>
    </source>
</evidence>
<reference evidence="10 11" key="1">
    <citation type="journal article" date="2012" name="BMC Genomics">
        <title>Comparative genomics of bacteria in the genus Providencia isolated from wild Drosophila melanogaster.</title>
        <authorList>
            <person name="Galac M.R."/>
            <person name="Lazzaro B.P."/>
        </authorList>
    </citation>
    <scope>NUCLEOTIDE SEQUENCE [LARGE SCALE GENOMIC DNA]</scope>
    <source>
        <strain evidence="10 11">DSM 19968</strain>
    </source>
</reference>
<dbReference type="eggNOG" id="COG2962">
    <property type="taxonomic scope" value="Bacteria"/>
</dbReference>